<keyword evidence="2" id="KW-0560">Oxidoreductase</keyword>
<protein>
    <submittedName>
        <fullName evidence="4">NAD-dependent epimerase</fullName>
    </submittedName>
</protein>
<dbReference type="STRING" id="159449.B4N89_04660"/>
<dbReference type="SUPFAM" id="SSF51735">
    <property type="entry name" value="NAD(P)-binding Rossmann-fold domains"/>
    <property type="match status" value="1"/>
</dbReference>
<evidence type="ECO:0000256" key="1">
    <source>
        <dbReference type="ARBA" id="ARBA00022857"/>
    </source>
</evidence>
<dbReference type="Gene3D" id="3.40.50.720">
    <property type="entry name" value="NAD(P)-binding Rossmann-like Domain"/>
    <property type="match status" value="1"/>
</dbReference>
<dbReference type="RefSeq" id="WP_078974590.1">
    <property type="nucleotide sequence ID" value="NZ_MWQN01000001.1"/>
</dbReference>
<dbReference type="GO" id="GO:0016491">
    <property type="term" value="F:oxidoreductase activity"/>
    <property type="evidence" value="ECO:0007669"/>
    <property type="project" value="UniProtKB-KW"/>
</dbReference>
<accession>A0A1T3NUL0</accession>
<name>A0A1T3NUL0_9ACTN</name>
<dbReference type="OrthoDB" id="8205493at2"/>
<dbReference type="InterPro" id="IPR051609">
    <property type="entry name" value="NmrA/Isoflavone_reductase-like"/>
</dbReference>
<feature type="domain" description="NAD-dependent epimerase/dehydratase" evidence="3">
    <location>
        <begin position="10"/>
        <end position="213"/>
    </location>
</feature>
<evidence type="ECO:0000313" key="4">
    <source>
        <dbReference type="EMBL" id="OPC80331.1"/>
    </source>
</evidence>
<keyword evidence="1" id="KW-0521">NADP</keyword>
<sequence>MSASTGFHVVVGAGTTGTATALLLAESGERVRVVTRRGGGPGHPLVERVAADATDAARLTELTRGATTLFNCAMPAYDRWPTDWPPLAAALLTAAERTGVHYVMLGNVYGYGPVDGPMTEDLPMAPTTVKGRVRADMWTAALAAHEAGRALVTEVRASTYLGVGVASLFNFVVVPNVLAGTPAALPDDLDAPQSWSYNGDVARTLVAAARSAESWGRAWHVPSSTASVRTLTTRFAALTDSPAPTLTRMSIEELRALGRENPIVGEFEEMLYLTDGNSHVDATTTTKLLQVSATPTDTALTELAASVSK</sequence>
<dbReference type="InterPro" id="IPR001509">
    <property type="entry name" value="Epimerase_deHydtase"/>
</dbReference>
<gene>
    <name evidence="4" type="ORF">B4N89_04660</name>
</gene>
<dbReference type="PANTHER" id="PTHR47706">
    <property type="entry name" value="NMRA-LIKE FAMILY PROTEIN"/>
    <property type="match status" value="1"/>
</dbReference>
<dbReference type="EMBL" id="MWQN01000001">
    <property type="protein sequence ID" value="OPC80331.1"/>
    <property type="molecule type" value="Genomic_DNA"/>
</dbReference>
<dbReference type="InterPro" id="IPR036291">
    <property type="entry name" value="NAD(P)-bd_dom_sf"/>
</dbReference>
<comment type="caution">
    <text evidence="4">The sequence shown here is derived from an EMBL/GenBank/DDBJ whole genome shotgun (WGS) entry which is preliminary data.</text>
</comment>
<proteinExistence type="predicted"/>
<evidence type="ECO:0000259" key="3">
    <source>
        <dbReference type="Pfam" id="PF01370"/>
    </source>
</evidence>
<dbReference type="PANTHER" id="PTHR47706:SF9">
    <property type="entry name" value="NMRA-LIKE DOMAIN-CONTAINING PROTEIN-RELATED"/>
    <property type="match status" value="1"/>
</dbReference>
<keyword evidence="5" id="KW-1185">Reference proteome</keyword>
<dbReference type="Pfam" id="PF01370">
    <property type="entry name" value="Epimerase"/>
    <property type="match status" value="1"/>
</dbReference>
<evidence type="ECO:0000313" key="5">
    <source>
        <dbReference type="Proteomes" id="UP000190037"/>
    </source>
</evidence>
<dbReference type="Proteomes" id="UP000190037">
    <property type="component" value="Unassembled WGS sequence"/>
</dbReference>
<dbReference type="AlphaFoldDB" id="A0A1T3NUL0"/>
<reference evidence="4 5" key="1">
    <citation type="submission" date="2017-03" db="EMBL/GenBank/DDBJ databases">
        <title>Draft genome sequence of Streptomyces scabrisporus NF3, endophyte isolated from Amphipterygium adstringens.</title>
        <authorList>
            <person name="Vazquez M."/>
            <person name="Ceapa C.D."/>
            <person name="Rodriguez Luna D."/>
            <person name="Sanchez Esquivel S."/>
        </authorList>
    </citation>
    <scope>NUCLEOTIDE SEQUENCE [LARGE SCALE GENOMIC DNA]</scope>
    <source>
        <strain evidence="4 5">NF3</strain>
    </source>
</reference>
<organism evidence="4 5">
    <name type="scientific">Embleya scabrispora</name>
    <dbReference type="NCBI Taxonomy" id="159449"/>
    <lineage>
        <taxon>Bacteria</taxon>
        <taxon>Bacillati</taxon>
        <taxon>Actinomycetota</taxon>
        <taxon>Actinomycetes</taxon>
        <taxon>Kitasatosporales</taxon>
        <taxon>Streptomycetaceae</taxon>
        <taxon>Embleya</taxon>
    </lineage>
</organism>
<evidence type="ECO:0000256" key="2">
    <source>
        <dbReference type="ARBA" id="ARBA00023002"/>
    </source>
</evidence>